<evidence type="ECO:0000313" key="3">
    <source>
        <dbReference type="EMBL" id="OJJ37567.1"/>
    </source>
</evidence>
<keyword evidence="1" id="KW-0812">Transmembrane</keyword>
<name>A0A1L9RRW2_ASPWE</name>
<dbReference type="GeneID" id="63748772"/>
<keyword evidence="1" id="KW-0472">Membrane</keyword>
<protein>
    <submittedName>
        <fullName evidence="3">Uncharacterized protein</fullName>
    </submittedName>
</protein>
<dbReference type="OrthoDB" id="2896006at2759"/>
<reference evidence="4" key="1">
    <citation type="journal article" date="2017" name="Genome Biol.">
        <title>Comparative genomics reveals high biological diversity and specific adaptations in the industrially and medically important fungal genus Aspergillus.</title>
        <authorList>
            <person name="de Vries R.P."/>
            <person name="Riley R."/>
            <person name="Wiebenga A."/>
            <person name="Aguilar-Osorio G."/>
            <person name="Amillis S."/>
            <person name="Uchima C.A."/>
            <person name="Anderluh G."/>
            <person name="Asadollahi M."/>
            <person name="Askin M."/>
            <person name="Barry K."/>
            <person name="Battaglia E."/>
            <person name="Bayram O."/>
            <person name="Benocci T."/>
            <person name="Braus-Stromeyer S.A."/>
            <person name="Caldana C."/>
            <person name="Canovas D."/>
            <person name="Cerqueira G.C."/>
            <person name="Chen F."/>
            <person name="Chen W."/>
            <person name="Choi C."/>
            <person name="Clum A."/>
            <person name="Dos Santos R.A."/>
            <person name="Damasio A.R."/>
            <person name="Diallinas G."/>
            <person name="Emri T."/>
            <person name="Fekete E."/>
            <person name="Flipphi M."/>
            <person name="Freyberg S."/>
            <person name="Gallo A."/>
            <person name="Gournas C."/>
            <person name="Habgood R."/>
            <person name="Hainaut M."/>
            <person name="Harispe M.L."/>
            <person name="Henrissat B."/>
            <person name="Hilden K.S."/>
            <person name="Hope R."/>
            <person name="Hossain A."/>
            <person name="Karabika E."/>
            <person name="Karaffa L."/>
            <person name="Karanyi Z."/>
            <person name="Krasevec N."/>
            <person name="Kuo A."/>
            <person name="Kusch H."/>
            <person name="LaButti K."/>
            <person name="Lagendijk E.L."/>
            <person name="Lapidus A."/>
            <person name="Levasseur A."/>
            <person name="Lindquist E."/>
            <person name="Lipzen A."/>
            <person name="Logrieco A.F."/>
            <person name="MacCabe A."/>
            <person name="Maekelae M.R."/>
            <person name="Malavazi I."/>
            <person name="Melin P."/>
            <person name="Meyer V."/>
            <person name="Mielnichuk N."/>
            <person name="Miskei M."/>
            <person name="Molnar A.P."/>
            <person name="Mule G."/>
            <person name="Ngan C.Y."/>
            <person name="Orejas M."/>
            <person name="Orosz E."/>
            <person name="Ouedraogo J.P."/>
            <person name="Overkamp K.M."/>
            <person name="Park H.-S."/>
            <person name="Perrone G."/>
            <person name="Piumi F."/>
            <person name="Punt P.J."/>
            <person name="Ram A.F."/>
            <person name="Ramon A."/>
            <person name="Rauscher S."/>
            <person name="Record E."/>
            <person name="Riano-Pachon D.M."/>
            <person name="Robert V."/>
            <person name="Roehrig J."/>
            <person name="Ruller R."/>
            <person name="Salamov A."/>
            <person name="Salih N.S."/>
            <person name="Samson R.A."/>
            <person name="Sandor E."/>
            <person name="Sanguinetti M."/>
            <person name="Schuetze T."/>
            <person name="Sepcic K."/>
            <person name="Shelest E."/>
            <person name="Sherlock G."/>
            <person name="Sophianopoulou V."/>
            <person name="Squina F.M."/>
            <person name="Sun H."/>
            <person name="Susca A."/>
            <person name="Todd R.B."/>
            <person name="Tsang A."/>
            <person name="Unkles S.E."/>
            <person name="van de Wiele N."/>
            <person name="van Rossen-Uffink D."/>
            <person name="Oliveira J.V."/>
            <person name="Vesth T.C."/>
            <person name="Visser J."/>
            <person name="Yu J.-H."/>
            <person name="Zhou M."/>
            <person name="Andersen M.R."/>
            <person name="Archer D.B."/>
            <person name="Baker S.E."/>
            <person name="Benoit I."/>
            <person name="Brakhage A.A."/>
            <person name="Braus G.H."/>
            <person name="Fischer R."/>
            <person name="Frisvad J.C."/>
            <person name="Goldman G.H."/>
            <person name="Houbraken J."/>
            <person name="Oakley B."/>
            <person name="Pocsi I."/>
            <person name="Scazzocchio C."/>
            <person name="Seiboth B."/>
            <person name="vanKuyk P.A."/>
            <person name="Wortman J."/>
            <person name="Dyer P.S."/>
            <person name="Grigoriev I.V."/>
        </authorList>
    </citation>
    <scope>NUCLEOTIDE SEQUENCE [LARGE SCALE GENOMIC DNA]</scope>
    <source>
        <strain evidence="4">DTO 134E9</strain>
    </source>
</reference>
<dbReference type="STRING" id="1073089.A0A1L9RRW2"/>
<dbReference type="Proteomes" id="UP000184383">
    <property type="component" value="Unassembled WGS sequence"/>
</dbReference>
<gene>
    <name evidence="3" type="ORF">ASPWEDRAFT_26937</name>
</gene>
<dbReference type="EMBL" id="KV878211">
    <property type="protein sequence ID" value="OJJ37567.1"/>
    <property type="molecule type" value="Genomic_DNA"/>
</dbReference>
<keyword evidence="2" id="KW-0732">Signal</keyword>
<dbReference type="RefSeq" id="XP_040691243.1">
    <property type="nucleotide sequence ID" value="XM_040832924.1"/>
</dbReference>
<sequence length="248" mass="28044">MLPELCIALWWLAQYSYAMVIQTIAMVEQPQPGITNSFRTTISHLHAQADPFFWLRGFILFITYDFVWSALLPALLPTAGSSWREDLRSVLFAGLLANFQVLWIHIIITKPSPNRLATLTGFMDVQDILSSGGPQALRPGYKLGVLGLIPYFITSMATLPARTGLIRMAASMLPDNDQLIVPLDPRLKTHPPTGVLDAWRNLPDDTWARVWRIQARAYFLSASIFFLGKMAYPDFQRFATIPMIRFNS</sequence>
<keyword evidence="1" id="KW-1133">Transmembrane helix</keyword>
<feature type="transmembrane region" description="Helical" evidence="1">
    <location>
        <begin position="87"/>
        <end position="108"/>
    </location>
</feature>
<evidence type="ECO:0000313" key="4">
    <source>
        <dbReference type="Proteomes" id="UP000184383"/>
    </source>
</evidence>
<accession>A0A1L9RRW2</accession>
<feature type="transmembrane region" description="Helical" evidence="1">
    <location>
        <begin position="140"/>
        <end position="159"/>
    </location>
</feature>
<evidence type="ECO:0000256" key="2">
    <source>
        <dbReference type="SAM" id="SignalP"/>
    </source>
</evidence>
<proteinExistence type="predicted"/>
<dbReference type="AlphaFoldDB" id="A0A1L9RRW2"/>
<feature type="signal peptide" evidence="2">
    <location>
        <begin position="1"/>
        <end position="18"/>
    </location>
</feature>
<dbReference type="VEuPathDB" id="FungiDB:ASPWEDRAFT_26937"/>
<feature type="transmembrane region" description="Helical" evidence="1">
    <location>
        <begin position="53"/>
        <end position="75"/>
    </location>
</feature>
<evidence type="ECO:0000256" key="1">
    <source>
        <dbReference type="SAM" id="Phobius"/>
    </source>
</evidence>
<keyword evidence="4" id="KW-1185">Reference proteome</keyword>
<feature type="chain" id="PRO_5012001813" evidence="2">
    <location>
        <begin position="19"/>
        <end position="248"/>
    </location>
</feature>
<organism evidence="3 4">
    <name type="scientific">Aspergillus wentii DTO 134E9</name>
    <dbReference type="NCBI Taxonomy" id="1073089"/>
    <lineage>
        <taxon>Eukaryota</taxon>
        <taxon>Fungi</taxon>
        <taxon>Dikarya</taxon>
        <taxon>Ascomycota</taxon>
        <taxon>Pezizomycotina</taxon>
        <taxon>Eurotiomycetes</taxon>
        <taxon>Eurotiomycetidae</taxon>
        <taxon>Eurotiales</taxon>
        <taxon>Aspergillaceae</taxon>
        <taxon>Aspergillus</taxon>
        <taxon>Aspergillus subgen. Cremei</taxon>
    </lineage>
</organism>